<dbReference type="GO" id="GO:0004044">
    <property type="term" value="F:amidophosphoribosyltransferase activity"/>
    <property type="evidence" value="ECO:0007669"/>
    <property type="project" value="UniProtKB-EC"/>
</dbReference>
<dbReference type="InterPro" id="IPR029055">
    <property type="entry name" value="Ntn_hydrolases_N"/>
</dbReference>
<accession>A0A915KZ75</accession>
<dbReference type="Gene3D" id="3.60.20.10">
    <property type="entry name" value="Glutamine Phosphoribosylpyrophosphate, subunit 1, domain 1"/>
    <property type="match status" value="1"/>
</dbReference>
<evidence type="ECO:0000256" key="10">
    <source>
        <dbReference type="ARBA" id="ARBA00048545"/>
    </source>
</evidence>
<evidence type="ECO:0000256" key="3">
    <source>
        <dbReference type="ARBA" id="ARBA00011941"/>
    </source>
</evidence>
<evidence type="ECO:0000256" key="12">
    <source>
        <dbReference type="PIRSR" id="PIRSR000485-1"/>
    </source>
</evidence>
<dbReference type="Pfam" id="PF00156">
    <property type="entry name" value="Pribosyltran"/>
    <property type="match status" value="1"/>
</dbReference>
<comment type="catalytic activity">
    <reaction evidence="10">
        <text>5-phospho-beta-D-ribosylamine + L-glutamate + diphosphate = 5-phospho-alpha-D-ribose 1-diphosphate + L-glutamine + H2O</text>
        <dbReference type="Rhea" id="RHEA:14905"/>
        <dbReference type="ChEBI" id="CHEBI:15377"/>
        <dbReference type="ChEBI" id="CHEBI:29985"/>
        <dbReference type="ChEBI" id="CHEBI:33019"/>
        <dbReference type="ChEBI" id="CHEBI:58017"/>
        <dbReference type="ChEBI" id="CHEBI:58359"/>
        <dbReference type="ChEBI" id="CHEBI:58681"/>
        <dbReference type="EC" id="2.4.2.14"/>
    </reaction>
    <physiologicalReaction direction="right-to-left" evidence="10">
        <dbReference type="Rhea" id="RHEA:14907"/>
    </physiologicalReaction>
</comment>
<dbReference type="PROSITE" id="PS51278">
    <property type="entry name" value="GATASE_TYPE_2"/>
    <property type="match status" value="1"/>
</dbReference>
<evidence type="ECO:0000256" key="5">
    <source>
        <dbReference type="ARBA" id="ARBA00022679"/>
    </source>
</evidence>
<dbReference type="HAMAP" id="MF_01931">
    <property type="entry name" value="PurF"/>
    <property type="match status" value="1"/>
</dbReference>
<feature type="binding site" evidence="13">
    <location>
        <position position="374"/>
    </location>
    <ligand>
        <name>Mg(2+)</name>
        <dbReference type="ChEBI" id="CHEBI:18420"/>
    </ligand>
</feature>
<feature type="binding site" evidence="13">
    <location>
        <position position="311"/>
    </location>
    <ligand>
        <name>Mg(2+)</name>
        <dbReference type="ChEBI" id="CHEBI:18420"/>
    </ligand>
</feature>
<keyword evidence="7" id="KW-0315">Glutamine amidotransferase</keyword>
<evidence type="ECO:0000256" key="7">
    <source>
        <dbReference type="ARBA" id="ARBA00022962"/>
    </source>
</evidence>
<keyword evidence="16" id="KW-1185">Reference proteome</keyword>
<evidence type="ECO:0000256" key="11">
    <source>
        <dbReference type="PIRNR" id="PIRNR000485"/>
    </source>
</evidence>
<dbReference type="EC" id="2.4.2.14" evidence="3 11"/>
<dbReference type="WBParaSite" id="nRc.2.0.1.t44248-RA">
    <property type="protein sequence ID" value="nRc.2.0.1.t44248-RA"/>
    <property type="gene ID" value="nRc.2.0.1.g44248"/>
</dbReference>
<evidence type="ECO:0000259" key="15">
    <source>
        <dbReference type="PROSITE" id="PS51278"/>
    </source>
</evidence>
<keyword evidence="6 11" id="KW-0658">Purine biosynthesis</keyword>
<keyword evidence="5 11" id="KW-0808">Transferase</keyword>
<feature type="binding site" evidence="14">
    <location>
        <position position="410"/>
    </location>
    <ligand>
        <name>[4Fe-4S] cluster</name>
        <dbReference type="ChEBI" id="CHEBI:49883"/>
    </ligand>
</feature>
<comment type="cofactor">
    <cofactor evidence="14">
        <name>[4Fe-4S] cluster</name>
        <dbReference type="ChEBI" id="CHEBI:49883"/>
    </cofactor>
    <text evidence="14">Binds 1 [4Fe-4S] cluster per subunit.</text>
</comment>
<evidence type="ECO:0000256" key="14">
    <source>
        <dbReference type="PIRSR" id="PIRSR000485-3"/>
    </source>
</evidence>
<keyword evidence="13" id="KW-0460">Magnesium</keyword>
<dbReference type="InterPro" id="IPR017932">
    <property type="entry name" value="GATase_2_dom"/>
</dbReference>
<dbReference type="GO" id="GO:0051536">
    <property type="term" value="F:iron-sulfur cluster binding"/>
    <property type="evidence" value="ECO:0007669"/>
    <property type="project" value="UniProtKB-KW"/>
</dbReference>
<dbReference type="InterPro" id="IPR005854">
    <property type="entry name" value="PurF"/>
</dbReference>
<evidence type="ECO:0000256" key="4">
    <source>
        <dbReference type="ARBA" id="ARBA00022676"/>
    </source>
</evidence>
<dbReference type="PIRSF" id="PIRSF000485">
    <property type="entry name" value="Amd_phspho_trans"/>
    <property type="match status" value="1"/>
</dbReference>
<evidence type="ECO:0000256" key="1">
    <source>
        <dbReference type="ARBA" id="ARBA00005209"/>
    </source>
</evidence>
<feature type="active site" description="Nucleophile" evidence="12">
    <location>
        <position position="2"/>
    </location>
</feature>
<dbReference type="OMA" id="QPKGDHV"/>
<comment type="similarity">
    <text evidence="2 11">In the C-terminal section; belongs to the purine/pyrimidine phosphoribosyltransferase family.</text>
</comment>
<evidence type="ECO:0000256" key="9">
    <source>
        <dbReference type="ARBA" id="ARBA00033776"/>
    </source>
</evidence>
<evidence type="ECO:0000256" key="6">
    <source>
        <dbReference type="ARBA" id="ARBA00022755"/>
    </source>
</evidence>
<dbReference type="GO" id="GO:0046872">
    <property type="term" value="F:metal ion binding"/>
    <property type="evidence" value="ECO:0007669"/>
    <property type="project" value="UniProtKB-KW"/>
</dbReference>
<feature type="binding site" evidence="14">
    <location>
        <position position="467"/>
    </location>
    <ligand>
        <name>[4Fe-4S] cluster</name>
        <dbReference type="ChEBI" id="CHEBI:49883"/>
    </ligand>
</feature>
<evidence type="ECO:0000313" key="17">
    <source>
        <dbReference type="WBParaSite" id="nRc.2.0.1.t44248-RA"/>
    </source>
</evidence>
<evidence type="ECO:0000313" key="16">
    <source>
        <dbReference type="Proteomes" id="UP000887565"/>
    </source>
</evidence>
<dbReference type="Pfam" id="PF13522">
    <property type="entry name" value="GATase_6"/>
    <property type="match status" value="1"/>
</dbReference>
<sequence length="485" mass="53527">MCGIFGFILNEGTDDVNVASVIYLGLIALQHRGQEGAGMVTSDGLSDHFTAHRGRGLVADVFKKQDIVRLGENAQLGVGHTRYSTMGQKDRFDDVHPFVVRFEKGALALAHNGELVGAHAKREHLQKNGATFVTDVDTEILAHMILDSAKNPANFYDDWMDVIENTVRQIKTTSFSLLIMVKDRMFAVRDSWGNRPLCMAALKLESDTLGWVVASESTALNAIDADVTCYQATEIFPGEIVELTNNGPQRRRVVKNPYDRTAFCIFEYVYFARPSTVFEGQQVDTVRYNCGVLLAREAPVQGDIVSCVPESSFSAALGYASESGLPYLNTLAKNSYIGRSFILPNTKLRQQSIAKKFAPIISNIAGKSVILVDDSIVRGNTMQRLVKMLKDVGATKLHIRIASPAIRHTCNMGINIPTKEELIANNVRESDLAKFFGADSVAHLSIEGLKEAVSRHMEKNPTNTGHCMACFDGNYPVGFRKDLEW</sequence>
<keyword evidence="14" id="KW-0408">Iron</keyword>
<dbReference type="CDD" id="cd06223">
    <property type="entry name" value="PRTases_typeI"/>
    <property type="match status" value="1"/>
</dbReference>
<dbReference type="SUPFAM" id="SSF56235">
    <property type="entry name" value="N-terminal nucleophile aminohydrolases (Ntn hydrolases)"/>
    <property type="match status" value="1"/>
</dbReference>
<keyword evidence="13" id="KW-0479">Metal-binding</keyword>
<evidence type="ECO:0000256" key="2">
    <source>
        <dbReference type="ARBA" id="ARBA00010138"/>
    </source>
</evidence>
<reference evidence="17" key="1">
    <citation type="submission" date="2022-11" db="UniProtKB">
        <authorList>
            <consortium name="WormBaseParasite"/>
        </authorList>
    </citation>
    <scope>IDENTIFICATION</scope>
</reference>
<evidence type="ECO:0000256" key="13">
    <source>
        <dbReference type="PIRSR" id="PIRSR000485-2"/>
    </source>
</evidence>
<dbReference type="NCBIfam" id="TIGR01134">
    <property type="entry name" value="purF"/>
    <property type="match status" value="1"/>
</dbReference>
<organism evidence="16 17">
    <name type="scientific">Romanomermis culicivorax</name>
    <name type="common">Nematode worm</name>
    <dbReference type="NCBI Taxonomy" id="13658"/>
    <lineage>
        <taxon>Eukaryota</taxon>
        <taxon>Metazoa</taxon>
        <taxon>Ecdysozoa</taxon>
        <taxon>Nematoda</taxon>
        <taxon>Enoplea</taxon>
        <taxon>Dorylaimia</taxon>
        <taxon>Mermithida</taxon>
        <taxon>Mermithoidea</taxon>
        <taxon>Mermithidae</taxon>
        <taxon>Romanomermis</taxon>
    </lineage>
</organism>
<feature type="binding site" evidence="14">
    <location>
        <position position="264"/>
    </location>
    <ligand>
        <name>[4Fe-4S] cluster</name>
        <dbReference type="ChEBI" id="CHEBI:49883"/>
    </ligand>
</feature>
<dbReference type="Proteomes" id="UP000887565">
    <property type="component" value="Unplaced"/>
</dbReference>
<feature type="binding site" evidence="13">
    <location>
        <position position="373"/>
    </location>
    <ligand>
        <name>Mg(2+)</name>
        <dbReference type="ChEBI" id="CHEBI:18420"/>
    </ligand>
</feature>
<dbReference type="InterPro" id="IPR029057">
    <property type="entry name" value="PRTase-like"/>
</dbReference>
<dbReference type="Gene3D" id="3.40.50.2020">
    <property type="match status" value="1"/>
</dbReference>
<comment type="pathway">
    <text evidence="1 11">Purine metabolism; IMP biosynthesis via de novo pathway; N(1)-(5-phospho-D-ribosyl)glycinamide from 5-phospho-alpha-D-ribose 1-diphosphate: step 1/2.</text>
</comment>
<name>A0A915KZ75_ROMCU</name>
<protein>
    <recommendedName>
        <fullName evidence="8 11">Amidophosphoribosyltransferase</fullName>
        <shortName evidence="11">ATase</shortName>
        <ecNumber evidence="3 11">2.4.2.14</ecNumber>
    </recommendedName>
    <alternativeName>
        <fullName evidence="9 11">Glutamine phosphoribosylpyrophosphate amidotransferase</fullName>
    </alternativeName>
</protein>
<dbReference type="AlphaFoldDB" id="A0A915KZ75"/>
<dbReference type="SUPFAM" id="SSF53271">
    <property type="entry name" value="PRTase-like"/>
    <property type="match status" value="1"/>
</dbReference>
<dbReference type="GO" id="GO:0006164">
    <property type="term" value="P:purine nucleotide biosynthetic process"/>
    <property type="evidence" value="ECO:0007669"/>
    <property type="project" value="UniProtKB-KW"/>
</dbReference>
<dbReference type="GO" id="GO:0009113">
    <property type="term" value="P:purine nucleobase biosynthetic process"/>
    <property type="evidence" value="ECO:0007669"/>
    <property type="project" value="InterPro"/>
</dbReference>
<comment type="cofactor">
    <cofactor evidence="13">
        <name>Mg(2+)</name>
        <dbReference type="ChEBI" id="CHEBI:18420"/>
    </cofactor>
    <text evidence="13">Binds 1 Mg(2+) ion per subunit.</text>
</comment>
<dbReference type="PANTHER" id="PTHR11907">
    <property type="entry name" value="AMIDOPHOSPHORIBOSYLTRANSFERASE"/>
    <property type="match status" value="1"/>
</dbReference>
<evidence type="ECO:0000256" key="8">
    <source>
        <dbReference type="ARBA" id="ARBA00033770"/>
    </source>
</evidence>
<dbReference type="InterPro" id="IPR000836">
    <property type="entry name" value="PRTase_dom"/>
</dbReference>
<keyword evidence="14" id="KW-0411">Iron-sulfur</keyword>
<feature type="domain" description="Glutamine amidotransferase type-2" evidence="15">
    <location>
        <begin position="2"/>
        <end position="246"/>
    </location>
</feature>
<keyword evidence="4 11" id="KW-0328">Glycosyltransferase</keyword>
<proteinExistence type="inferred from homology"/>
<feature type="binding site" evidence="14">
    <location>
        <position position="470"/>
    </location>
    <ligand>
        <name>[4Fe-4S] cluster</name>
        <dbReference type="ChEBI" id="CHEBI:49883"/>
    </ligand>
</feature>